<dbReference type="GO" id="GO:0009401">
    <property type="term" value="P:phosphoenolpyruvate-dependent sugar phosphotransferase system"/>
    <property type="evidence" value="ECO:0007669"/>
    <property type="project" value="UniProtKB-KW"/>
</dbReference>
<sequence length="701" mass="76339">MEQRKITRSDLVSMFLRSNLQQASFNFERIHGLGFCYDMIPAIKRLYPLKEDQVAALRRHLVFFNTTPAVCGPVIGVTAAMEEARANGAEIDDGTINGIKVGLMGPLAGVGDPLVWGTLRPITTALGASLALSGNILGPLLFFFIFNAVRLAMKWYGLQLGFRKGVNIVSDMGGNVLQKLTEGASILGLFVMGVLVTKWTSINVPLVVSQTHAADGSTVTMTVQNILDQLCPGLLALGLTLLMVRLLNKKINPVWLIFALFGLGIIGNALGFLSRFFAPARLPGPSLNMRWFMKTTALRLYGKRDLRLETFDLPEMQEDEILATVVTDSLCLSSWKEANLGENHKKVPDDVATNPIIIGHEFCGDILAVGKKWQHKFQPGQRYVIQANLQLPDRPDCPGYSFPWVGGEATHVVIPNEVMEQDCLLAYDGETYFEGSLVEPLSCVIGAFNANYHLQEGSYNHTMGIRPQGRMLILGGTGPMGLLAIDYALHGPVNPSQLVITDTDNDKLSYARKHYPSEPQTLIHYLNAADAAFDTLMALSGGHGFDDIFVFVPNEGLVTLASSLLATDGCLNFFAGPQDKHSSAPINFYDVHYAFTHYVGTSGGNTDDMRAAVKLIEEKKVQAAKVVTHILGLNAAGETTLELPAVGGGKKLVYTGKYLPLTSLTQIQDQALAAILARHQGIWSGEAEQYLLTHAEAISHD</sequence>
<dbReference type="NCBIfam" id="NF008315">
    <property type="entry name" value="PRK11103.1"/>
    <property type="match status" value="1"/>
</dbReference>
<dbReference type="PROSITE" id="PS51108">
    <property type="entry name" value="PTS_EIID"/>
    <property type="match status" value="1"/>
</dbReference>
<evidence type="ECO:0000256" key="5">
    <source>
        <dbReference type="ARBA" id="ARBA00022683"/>
    </source>
</evidence>
<evidence type="ECO:0000256" key="1">
    <source>
        <dbReference type="ARBA" id="ARBA00004651"/>
    </source>
</evidence>
<dbReference type="Pfam" id="PF08240">
    <property type="entry name" value="ADH_N"/>
    <property type="match status" value="1"/>
</dbReference>
<evidence type="ECO:0000313" key="12">
    <source>
        <dbReference type="Proteomes" id="UP000274225"/>
    </source>
</evidence>
<name>A0A3P6L1G7_SHIDY</name>
<evidence type="ECO:0000313" key="11">
    <source>
        <dbReference type="EMBL" id="VDG87249.1"/>
    </source>
</evidence>
<evidence type="ECO:0000256" key="3">
    <source>
        <dbReference type="ARBA" id="ARBA00022475"/>
    </source>
</evidence>
<accession>A0A3P6L1G7</accession>
<keyword evidence="4" id="KW-0762">Sugar transport</keyword>
<dbReference type="SUPFAM" id="SSF50129">
    <property type="entry name" value="GroES-like"/>
    <property type="match status" value="1"/>
</dbReference>
<dbReference type="Pfam" id="PF03613">
    <property type="entry name" value="EIID-AGA"/>
    <property type="match status" value="1"/>
</dbReference>
<organism evidence="11 12">
    <name type="scientific">Shigella dysenteriae</name>
    <dbReference type="NCBI Taxonomy" id="622"/>
    <lineage>
        <taxon>Bacteria</taxon>
        <taxon>Pseudomonadati</taxon>
        <taxon>Pseudomonadota</taxon>
        <taxon>Gammaproteobacteria</taxon>
        <taxon>Enterobacterales</taxon>
        <taxon>Enterobacteriaceae</taxon>
        <taxon>Shigella</taxon>
    </lineage>
</organism>
<feature type="transmembrane region" description="Helical" evidence="9">
    <location>
        <begin position="226"/>
        <end position="247"/>
    </location>
</feature>
<evidence type="ECO:0000256" key="6">
    <source>
        <dbReference type="ARBA" id="ARBA00022692"/>
    </source>
</evidence>
<dbReference type="CDD" id="cd08238">
    <property type="entry name" value="sorbose_phosphate_red"/>
    <property type="match status" value="1"/>
</dbReference>
<feature type="transmembrane region" description="Helical" evidence="9">
    <location>
        <begin position="254"/>
        <end position="278"/>
    </location>
</feature>
<gene>
    <name evidence="11" type="primary">sorE</name>
    <name evidence="11" type="ORF">NCTC11868_01379</name>
</gene>
<dbReference type="InterPro" id="IPR004704">
    <property type="entry name" value="PTS_IID_man"/>
</dbReference>
<dbReference type="Gene3D" id="3.40.50.720">
    <property type="entry name" value="NAD(P)-binding Rossmann-like Domain"/>
    <property type="match status" value="1"/>
</dbReference>
<dbReference type="InterPro" id="IPR011032">
    <property type="entry name" value="GroES-like_sf"/>
</dbReference>
<dbReference type="SUPFAM" id="SSF51735">
    <property type="entry name" value="NAD(P)-binding Rossmann-fold domains"/>
    <property type="match status" value="1"/>
</dbReference>
<dbReference type="InterPro" id="IPR013154">
    <property type="entry name" value="ADH-like_N"/>
</dbReference>
<evidence type="ECO:0000256" key="4">
    <source>
        <dbReference type="ARBA" id="ARBA00022597"/>
    </source>
</evidence>
<reference evidence="11 12" key="1">
    <citation type="submission" date="2018-11" db="EMBL/GenBank/DDBJ databases">
        <authorList>
            <consortium name="Pathogen Informatics"/>
        </authorList>
    </citation>
    <scope>NUCLEOTIDE SEQUENCE [LARGE SCALE GENOMIC DNA]</scope>
    <source>
        <strain evidence="11 12">NCTC11868</strain>
    </source>
</reference>
<evidence type="ECO:0000256" key="9">
    <source>
        <dbReference type="SAM" id="Phobius"/>
    </source>
</evidence>
<keyword evidence="7 9" id="KW-1133">Transmembrane helix</keyword>
<protein>
    <submittedName>
        <fullName evidence="11">L-sorbose-1-P-reductase</fullName>
    </submittedName>
</protein>
<evidence type="ECO:0000256" key="8">
    <source>
        <dbReference type="ARBA" id="ARBA00023136"/>
    </source>
</evidence>
<keyword evidence="3" id="KW-1003">Cell membrane</keyword>
<dbReference type="InterPro" id="IPR036291">
    <property type="entry name" value="NAD(P)-bd_dom_sf"/>
</dbReference>
<keyword evidence="8 9" id="KW-0472">Membrane</keyword>
<keyword evidence="6 9" id="KW-0812">Transmembrane</keyword>
<dbReference type="AlphaFoldDB" id="A0A3P6L1G7"/>
<feature type="transmembrane region" description="Helical" evidence="9">
    <location>
        <begin position="122"/>
        <end position="146"/>
    </location>
</feature>
<dbReference type="GO" id="GO:0005886">
    <property type="term" value="C:plasma membrane"/>
    <property type="evidence" value="ECO:0007669"/>
    <property type="project" value="UniProtKB-SubCell"/>
</dbReference>
<proteinExistence type="predicted"/>
<dbReference type="InterPro" id="IPR050303">
    <property type="entry name" value="GatZ_KbaZ_carbometab"/>
</dbReference>
<dbReference type="EMBL" id="UYIT01000003">
    <property type="protein sequence ID" value="VDG87249.1"/>
    <property type="molecule type" value="Genomic_DNA"/>
</dbReference>
<keyword evidence="2" id="KW-0813">Transport</keyword>
<feature type="transmembrane region" description="Helical" evidence="9">
    <location>
        <begin position="186"/>
        <end position="206"/>
    </location>
</feature>
<dbReference type="Gene3D" id="3.90.180.10">
    <property type="entry name" value="Medium-chain alcohol dehydrogenases, catalytic domain"/>
    <property type="match status" value="1"/>
</dbReference>
<dbReference type="PANTHER" id="PTHR32502">
    <property type="entry name" value="N-ACETYLGALACTOSAMINE PERMEASE II COMPONENT-RELATED"/>
    <property type="match status" value="1"/>
</dbReference>
<comment type="subcellular location">
    <subcellularLocation>
        <location evidence="1">Cell membrane</location>
        <topology evidence="1">Multi-pass membrane protein</topology>
    </subcellularLocation>
</comment>
<keyword evidence="5" id="KW-0598">Phosphotransferase system</keyword>
<dbReference type="Proteomes" id="UP000274225">
    <property type="component" value="Unassembled WGS sequence"/>
</dbReference>
<evidence type="ECO:0000259" key="10">
    <source>
        <dbReference type="Pfam" id="PF08240"/>
    </source>
</evidence>
<dbReference type="NCBIfam" id="TIGR00828">
    <property type="entry name" value="EIID-AGA"/>
    <property type="match status" value="1"/>
</dbReference>
<evidence type="ECO:0000256" key="7">
    <source>
        <dbReference type="ARBA" id="ARBA00022989"/>
    </source>
</evidence>
<dbReference type="PANTHER" id="PTHR32502:SF5">
    <property type="entry name" value="N-ACETYLGALACTOSAMINE PERMEASE IID COMPONENT-RELATED"/>
    <property type="match status" value="1"/>
</dbReference>
<feature type="domain" description="Alcohol dehydrogenase-like N-terminal" evidence="10">
    <location>
        <begin position="318"/>
        <end position="416"/>
    </location>
</feature>
<evidence type="ECO:0000256" key="2">
    <source>
        <dbReference type="ARBA" id="ARBA00022448"/>
    </source>
</evidence>